<dbReference type="AlphaFoldDB" id="X6LHL1"/>
<proteinExistence type="predicted"/>
<feature type="non-terminal residue" evidence="1">
    <location>
        <position position="144"/>
    </location>
</feature>
<feature type="non-terminal residue" evidence="1">
    <location>
        <position position="1"/>
    </location>
</feature>
<evidence type="ECO:0000313" key="2">
    <source>
        <dbReference type="Proteomes" id="UP000023152"/>
    </source>
</evidence>
<dbReference type="Proteomes" id="UP000023152">
    <property type="component" value="Unassembled WGS sequence"/>
</dbReference>
<gene>
    <name evidence="1" type="ORF">RFI_37232</name>
</gene>
<comment type="caution">
    <text evidence="1">The sequence shown here is derived from an EMBL/GenBank/DDBJ whole genome shotgun (WGS) entry which is preliminary data.</text>
</comment>
<name>X6LHL1_RETFI</name>
<keyword evidence="2" id="KW-1185">Reference proteome</keyword>
<evidence type="ECO:0000313" key="1">
    <source>
        <dbReference type="EMBL" id="ETO00215.1"/>
    </source>
</evidence>
<dbReference type="EMBL" id="ASPP01041625">
    <property type="protein sequence ID" value="ETO00215.1"/>
    <property type="molecule type" value="Genomic_DNA"/>
</dbReference>
<organism evidence="1 2">
    <name type="scientific">Reticulomyxa filosa</name>
    <dbReference type="NCBI Taxonomy" id="46433"/>
    <lineage>
        <taxon>Eukaryota</taxon>
        <taxon>Sar</taxon>
        <taxon>Rhizaria</taxon>
        <taxon>Retaria</taxon>
        <taxon>Foraminifera</taxon>
        <taxon>Monothalamids</taxon>
        <taxon>Reticulomyxidae</taxon>
        <taxon>Reticulomyxa</taxon>
    </lineage>
</organism>
<sequence>YKEEELGHLKIKTSHLWIKHSSSKIDCSQLGYPANRGPGKGNWSGIGSGYGTKGEGNDGKSGEMYGEETFGGGIIELIIEQQLINHGLIQSNGGNGYDGGGSGGSILIELQCQSQSQSNKLEQTFGTITCIGGDARYRGGDGRI</sequence>
<protein>
    <submittedName>
        <fullName evidence="1">Uncharacterized protein</fullName>
    </submittedName>
</protein>
<accession>X6LHL1</accession>
<reference evidence="1 2" key="1">
    <citation type="journal article" date="2013" name="Curr. Biol.">
        <title>The Genome of the Foraminiferan Reticulomyxa filosa.</title>
        <authorList>
            <person name="Glockner G."/>
            <person name="Hulsmann N."/>
            <person name="Schleicher M."/>
            <person name="Noegel A.A."/>
            <person name="Eichinger L."/>
            <person name="Gallinger C."/>
            <person name="Pawlowski J."/>
            <person name="Sierra R."/>
            <person name="Euteneuer U."/>
            <person name="Pillet L."/>
            <person name="Moustafa A."/>
            <person name="Platzer M."/>
            <person name="Groth M."/>
            <person name="Szafranski K."/>
            <person name="Schliwa M."/>
        </authorList>
    </citation>
    <scope>NUCLEOTIDE SEQUENCE [LARGE SCALE GENOMIC DNA]</scope>
</reference>